<feature type="transmembrane region" description="Helical" evidence="1">
    <location>
        <begin position="501"/>
        <end position="520"/>
    </location>
</feature>
<sequence length="585" mass="67433">MKKIKTVIKNIYIQVLVITAALIWTLQLRTSNIFTVLLLVGVYCLLQTKTPAQDKVECWIVGILSAIFSVLWVAGNYEAYQLSGVKKIVQYMITVYGLYLLLHRVLSLLFHKLLSVELYKEREGKIKPWMFFAGAFVICMVCWLPYFLAYYPGIITDDAEWQLAQALGLRSYSNHQPWIHTMLHRLFYVLGFSLFHTPNAGVAVCVFMQMCVMAGTYAYLLLTFYKEKLHPYFILGSLAYFALFPVNAFYAVTLWKDVLLGAVVLLFSLSIWKICREKEGEKGAGKYMLFFITGVLLCILRSNGYYAYLLCIPFFIWLFKGRRKRILLLCMLTVLLASVYKGPVLEQYHVVPPDVIESLSVPAQHIARVIADGGELKKEQYELLEKAVDVGQIKEVYDPTISDPIKTLVRQTGDQEYIKEHKGDYFRLWLELGFSHPSTYLKAQIDQTKGYWYPDVQYWVTTTMMKENDWGMYRDPKLPEPVVKILGVWEYIYRGIPVLGLLWSIGFYTWLLFVLIGAAVRKGKSILPFLPMVAILISLFIATPVQAEFRYSYAMVTAMPLFIAIVCEKKMRREYAEDSSIDTML</sequence>
<organism evidence="2 3">
    <name type="scientific">Faecalicatena acetigenes</name>
    <dbReference type="NCBI Taxonomy" id="2981790"/>
    <lineage>
        <taxon>Bacteria</taxon>
        <taxon>Bacillati</taxon>
        <taxon>Bacillota</taxon>
        <taxon>Clostridia</taxon>
        <taxon>Lachnospirales</taxon>
        <taxon>Lachnospiraceae</taxon>
        <taxon>Faecalicatena</taxon>
    </lineage>
</organism>
<gene>
    <name evidence="2" type="ORF">OCV51_09025</name>
</gene>
<feature type="transmembrane region" description="Helical" evidence="1">
    <location>
        <begin position="287"/>
        <end position="319"/>
    </location>
</feature>
<evidence type="ECO:0000313" key="2">
    <source>
        <dbReference type="EMBL" id="MCU6747792.1"/>
    </source>
</evidence>
<keyword evidence="1" id="KW-1133">Transmembrane helix</keyword>
<feature type="transmembrane region" description="Helical" evidence="1">
    <location>
        <begin position="7"/>
        <end position="24"/>
    </location>
</feature>
<dbReference type="InterPro" id="IPR046062">
    <property type="entry name" value="DUF6020"/>
</dbReference>
<feature type="transmembrane region" description="Helical" evidence="1">
    <location>
        <begin position="527"/>
        <end position="545"/>
    </location>
</feature>
<dbReference type="RefSeq" id="WP_059069056.1">
    <property type="nucleotide sequence ID" value="NZ_JAOQJX010000012.1"/>
</dbReference>
<comment type="caution">
    <text evidence="2">The sequence shown here is derived from an EMBL/GenBank/DDBJ whole genome shotgun (WGS) entry which is preliminary data.</text>
</comment>
<name>A0ABT2TD54_9FIRM</name>
<feature type="transmembrane region" description="Helical" evidence="1">
    <location>
        <begin position="89"/>
        <end position="110"/>
    </location>
</feature>
<feature type="transmembrane region" description="Helical" evidence="1">
    <location>
        <begin position="131"/>
        <end position="151"/>
    </location>
</feature>
<protein>
    <submittedName>
        <fullName evidence="2">DUF6020 family protein</fullName>
    </submittedName>
</protein>
<feature type="transmembrane region" description="Helical" evidence="1">
    <location>
        <begin position="551"/>
        <end position="567"/>
    </location>
</feature>
<dbReference type="EMBL" id="JAOQJX010000012">
    <property type="protein sequence ID" value="MCU6747792.1"/>
    <property type="molecule type" value="Genomic_DNA"/>
</dbReference>
<keyword evidence="3" id="KW-1185">Reference proteome</keyword>
<evidence type="ECO:0000313" key="3">
    <source>
        <dbReference type="Proteomes" id="UP001652394"/>
    </source>
</evidence>
<evidence type="ECO:0000256" key="1">
    <source>
        <dbReference type="SAM" id="Phobius"/>
    </source>
</evidence>
<dbReference type="Pfam" id="PF19484">
    <property type="entry name" value="DUF6020"/>
    <property type="match status" value="1"/>
</dbReference>
<keyword evidence="1" id="KW-0812">Transmembrane</keyword>
<proteinExistence type="predicted"/>
<feature type="transmembrane region" description="Helical" evidence="1">
    <location>
        <begin position="58"/>
        <end position="77"/>
    </location>
</feature>
<feature type="transmembrane region" description="Helical" evidence="1">
    <location>
        <begin position="30"/>
        <end position="46"/>
    </location>
</feature>
<keyword evidence="1" id="KW-0472">Membrane</keyword>
<feature type="transmembrane region" description="Helical" evidence="1">
    <location>
        <begin position="232"/>
        <end position="252"/>
    </location>
</feature>
<dbReference type="Proteomes" id="UP001652394">
    <property type="component" value="Unassembled WGS sequence"/>
</dbReference>
<accession>A0ABT2TD54</accession>
<feature type="transmembrane region" description="Helical" evidence="1">
    <location>
        <begin position="200"/>
        <end position="220"/>
    </location>
</feature>
<reference evidence="2 3" key="1">
    <citation type="journal article" date="2021" name="ISME Commun">
        <title>Automated analysis of genomic sequences facilitates high-throughput and comprehensive description of bacteria.</title>
        <authorList>
            <person name="Hitch T.C.A."/>
        </authorList>
    </citation>
    <scope>NUCLEOTIDE SEQUENCE [LARGE SCALE GENOMIC DNA]</scope>
    <source>
        <strain evidence="2 3">H2_18</strain>
    </source>
</reference>